<protein>
    <submittedName>
        <fullName evidence="1">Uncharacterized protein</fullName>
    </submittedName>
</protein>
<dbReference type="KEGG" id="mss:MSU_0267"/>
<organism evidence="1 2">
    <name type="scientific">Mycoplasma suis (strain Illinois)</name>
    <dbReference type="NCBI Taxonomy" id="768700"/>
    <lineage>
        <taxon>Bacteria</taxon>
        <taxon>Bacillati</taxon>
        <taxon>Mycoplasmatota</taxon>
        <taxon>Mollicutes</taxon>
        <taxon>Mycoplasmataceae</taxon>
        <taxon>Mycoplasma</taxon>
    </lineage>
</organism>
<dbReference type="AlphaFoldDB" id="F0QQP1"/>
<accession>F0QQP1</accession>
<dbReference type="RefSeq" id="WP_013608922.1">
    <property type="nucleotide sequence ID" value="NC_015155.1"/>
</dbReference>
<gene>
    <name evidence="1" type="ordered locus">MSU_0267</name>
</gene>
<sequence>MISLKTFLLTGGGILATGSTVGVGLRFLMNENYSPLVPKINPVNFRDRIGRAQTKEFIPEKTITSKEQIKEVTEDDLDWEYILYYQDNKKKCEFSGNNKERWEKGLEKKCATEWLKEKEKNWNKTNSKSTTELLIRRKKDFVYEHEKTEDEKENPIRWIDYFLDEFKREGISFDFSDASDCNPINQKEKENSKWNEWSCHLPFETNSQ</sequence>
<dbReference type="HOGENOM" id="CLU_1359163_0_0_14"/>
<name>F0QQP1_MYCSL</name>
<keyword evidence="2" id="KW-1185">Reference proteome</keyword>
<reference evidence="1 2" key="1">
    <citation type="journal article" date="2011" name="J. Bacteriol.">
        <title>Complete genome sequences of two hemotropic Mycoplasmas, Mycoplasma haemofelis strain Ohio2 and Mycoplasma suis strain Illinois.</title>
        <authorList>
            <person name="Messick J.B."/>
            <person name="Santos A.P."/>
            <person name="Guimaraes A.M."/>
        </authorList>
    </citation>
    <scope>NUCLEOTIDE SEQUENCE [LARGE SCALE GENOMIC DNA]</scope>
    <source>
        <strain evidence="1 2">Illinois</strain>
    </source>
</reference>
<evidence type="ECO:0000313" key="2">
    <source>
        <dbReference type="Proteomes" id="UP000007484"/>
    </source>
</evidence>
<evidence type="ECO:0000313" key="1">
    <source>
        <dbReference type="EMBL" id="ADX97811.1"/>
    </source>
</evidence>
<dbReference type="STRING" id="768700.MSU_0267"/>
<proteinExistence type="predicted"/>
<dbReference type="EMBL" id="CP002525">
    <property type="protein sequence ID" value="ADX97811.1"/>
    <property type="molecule type" value="Genomic_DNA"/>
</dbReference>
<dbReference type="Proteomes" id="UP000007484">
    <property type="component" value="Chromosome"/>
</dbReference>